<protein>
    <recommendedName>
        <fullName evidence="2">Methyltransferase type 11 domain-containing protein</fullName>
    </recommendedName>
</protein>
<name>Q2SCV0_HAHCH</name>
<dbReference type="EMBL" id="CP000155">
    <property type="protein sequence ID" value="ABC31524.1"/>
    <property type="molecule type" value="Genomic_DNA"/>
</dbReference>
<dbReference type="GO" id="GO:0008757">
    <property type="term" value="F:S-adenosylmethionine-dependent methyltransferase activity"/>
    <property type="evidence" value="ECO:0007669"/>
    <property type="project" value="InterPro"/>
</dbReference>
<gene>
    <name evidence="3" type="ordered locus">HCH_04830</name>
</gene>
<evidence type="ECO:0000259" key="2">
    <source>
        <dbReference type="Pfam" id="PF08241"/>
    </source>
</evidence>
<dbReference type="Pfam" id="PF08241">
    <property type="entry name" value="Methyltransf_11"/>
    <property type="match status" value="1"/>
</dbReference>
<accession>Q2SCV0</accession>
<dbReference type="Proteomes" id="UP000000238">
    <property type="component" value="Chromosome"/>
</dbReference>
<evidence type="ECO:0000313" key="4">
    <source>
        <dbReference type="Proteomes" id="UP000000238"/>
    </source>
</evidence>
<evidence type="ECO:0000313" key="3">
    <source>
        <dbReference type="EMBL" id="ABC31524.1"/>
    </source>
</evidence>
<feature type="compositionally biased region" description="Basic and acidic residues" evidence="1">
    <location>
        <begin position="1"/>
        <end position="10"/>
    </location>
</feature>
<proteinExistence type="predicted"/>
<reference evidence="3 4" key="1">
    <citation type="journal article" date="2005" name="Nucleic Acids Res.">
        <title>Genomic blueprint of Hahella chejuensis, a marine microbe producing an algicidal agent.</title>
        <authorList>
            <person name="Jeong H."/>
            <person name="Yim J.H."/>
            <person name="Lee C."/>
            <person name="Choi S.-H."/>
            <person name="Park Y.K."/>
            <person name="Yoon S.H."/>
            <person name="Hur C.-G."/>
            <person name="Kang H.-Y."/>
            <person name="Kim D."/>
            <person name="Lee H.H."/>
            <person name="Park K.H."/>
            <person name="Park S.-H."/>
            <person name="Park H.-S."/>
            <person name="Lee H.K."/>
            <person name="Oh T.K."/>
            <person name="Kim J.F."/>
        </authorList>
    </citation>
    <scope>NUCLEOTIDE SEQUENCE [LARGE SCALE GENOMIC DNA]</scope>
    <source>
        <strain evidence="3 4">KCTC 2396</strain>
    </source>
</reference>
<sequence length="286" mass="32146">MTTHNPHDDFVEIQPITQTPQSAPKPAKLPPVTLSQQDLADINAHLNQSPVDLLKVPAVRMILTRNRMAQVNRESIERAANVDSAVIDNCIEYNMSCLADDVTHNRPERLIAPLCQIGYIARNMPKMRVLTVGPRSESELLCLISSGFNENNIRGLDLFSFSPYIDAGDMHAMPYPDHSFDIIILGWVLAYSKDNKKAAQEVLRVAKPGAHIAIGCQVQEIVDEAYWEQWSKANNKPHVTAGTKFKHTNELLALFGTSIDRVIFQEDAHPEFEGKTYDIMTIFRLK</sequence>
<dbReference type="AlphaFoldDB" id="Q2SCV0"/>
<feature type="region of interest" description="Disordered" evidence="1">
    <location>
        <begin position="1"/>
        <end position="30"/>
    </location>
</feature>
<feature type="domain" description="Methyltransferase type 11" evidence="2">
    <location>
        <begin position="167"/>
        <end position="214"/>
    </location>
</feature>
<dbReference type="SUPFAM" id="SSF53335">
    <property type="entry name" value="S-adenosyl-L-methionine-dependent methyltransferases"/>
    <property type="match status" value="1"/>
</dbReference>
<dbReference type="Gene3D" id="3.40.50.150">
    <property type="entry name" value="Vaccinia Virus protein VP39"/>
    <property type="match status" value="1"/>
</dbReference>
<dbReference type="InterPro" id="IPR013216">
    <property type="entry name" value="Methyltransf_11"/>
</dbReference>
<organism evidence="3 4">
    <name type="scientific">Hahella chejuensis (strain KCTC 2396)</name>
    <dbReference type="NCBI Taxonomy" id="349521"/>
    <lineage>
        <taxon>Bacteria</taxon>
        <taxon>Pseudomonadati</taxon>
        <taxon>Pseudomonadota</taxon>
        <taxon>Gammaproteobacteria</taxon>
        <taxon>Oceanospirillales</taxon>
        <taxon>Hahellaceae</taxon>
        <taxon>Hahella</taxon>
    </lineage>
</organism>
<dbReference type="HOGENOM" id="CLU_972430_0_0_6"/>
<dbReference type="KEGG" id="hch:HCH_04830"/>
<dbReference type="OrthoDB" id="9795634at2"/>
<keyword evidence="4" id="KW-1185">Reference proteome</keyword>
<dbReference type="eggNOG" id="COG2226">
    <property type="taxonomic scope" value="Bacteria"/>
</dbReference>
<dbReference type="CDD" id="cd02440">
    <property type="entry name" value="AdoMet_MTases"/>
    <property type="match status" value="1"/>
</dbReference>
<dbReference type="STRING" id="349521.HCH_04830"/>
<evidence type="ECO:0000256" key="1">
    <source>
        <dbReference type="SAM" id="MobiDB-lite"/>
    </source>
</evidence>
<dbReference type="InterPro" id="IPR029063">
    <property type="entry name" value="SAM-dependent_MTases_sf"/>
</dbReference>
<dbReference type="RefSeq" id="WP_011398589.1">
    <property type="nucleotide sequence ID" value="NC_007645.1"/>
</dbReference>